<dbReference type="PANTHER" id="PTHR38048">
    <property type="entry name" value="EXPRESSED PROTEIN"/>
    <property type="match status" value="1"/>
</dbReference>
<organism evidence="2 3">
    <name type="scientific">Mycena pura</name>
    <dbReference type="NCBI Taxonomy" id="153505"/>
    <lineage>
        <taxon>Eukaryota</taxon>
        <taxon>Fungi</taxon>
        <taxon>Dikarya</taxon>
        <taxon>Basidiomycota</taxon>
        <taxon>Agaricomycotina</taxon>
        <taxon>Agaricomycetes</taxon>
        <taxon>Agaricomycetidae</taxon>
        <taxon>Agaricales</taxon>
        <taxon>Marasmiineae</taxon>
        <taxon>Mycenaceae</taxon>
        <taxon>Mycena</taxon>
    </lineage>
</organism>
<dbReference type="Gene3D" id="1.20.120.520">
    <property type="entry name" value="nmb1532 protein domain like"/>
    <property type="match status" value="1"/>
</dbReference>
<evidence type="ECO:0000313" key="3">
    <source>
        <dbReference type="Proteomes" id="UP001219525"/>
    </source>
</evidence>
<dbReference type="PANTHER" id="PTHR38048:SF2">
    <property type="entry name" value="HEMERYTHRIN-LIKE DOMAIN-CONTAINING PROTEIN"/>
    <property type="match status" value="1"/>
</dbReference>
<dbReference type="EMBL" id="JARJCW010000007">
    <property type="protein sequence ID" value="KAJ7222457.1"/>
    <property type="molecule type" value="Genomic_DNA"/>
</dbReference>
<sequence>MPFPFPVLNPPPGNWKDIFDNQAINMAIAHNMFIRGINAVYAQAEGIKEDQVKPFVFFCVSFLGMIHHHHHLEETLQFPFFETKLGAHAMEHNVEQHHEFMDRMNDLEMYLKEVQDGKVPYDGTTIIAKLDSFSDSLVQHLIDEISTLESSKMRAAFTVKDLQDHEAEFTKRLLKEVSLSIDLPLGLVCHDKSTADYWPPVPLPVKWLVKFALFRLHSDAWAFGPCDINGVVKPGLGNDSQAPSTQANA</sequence>
<comment type="caution">
    <text evidence="2">The sequence shown here is derived from an EMBL/GenBank/DDBJ whole genome shotgun (WGS) entry which is preliminary data.</text>
</comment>
<accession>A0AAD6YL28</accession>
<reference evidence="2" key="1">
    <citation type="submission" date="2023-03" db="EMBL/GenBank/DDBJ databases">
        <title>Massive genome expansion in bonnet fungi (Mycena s.s.) driven by repeated elements and novel gene families across ecological guilds.</title>
        <authorList>
            <consortium name="Lawrence Berkeley National Laboratory"/>
            <person name="Harder C.B."/>
            <person name="Miyauchi S."/>
            <person name="Viragh M."/>
            <person name="Kuo A."/>
            <person name="Thoen E."/>
            <person name="Andreopoulos B."/>
            <person name="Lu D."/>
            <person name="Skrede I."/>
            <person name="Drula E."/>
            <person name="Henrissat B."/>
            <person name="Morin E."/>
            <person name="Kohler A."/>
            <person name="Barry K."/>
            <person name="LaButti K."/>
            <person name="Morin E."/>
            <person name="Salamov A."/>
            <person name="Lipzen A."/>
            <person name="Mereny Z."/>
            <person name="Hegedus B."/>
            <person name="Baldrian P."/>
            <person name="Stursova M."/>
            <person name="Weitz H."/>
            <person name="Taylor A."/>
            <person name="Grigoriev I.V."/>
            <person name="Nagy L.G."/>
            <person name="Martin F."/>
            <person name="Kauserud H."/>
        </authorList>
    </citation>
    <scope>NUCLEOTIDE SEQUENCE</scope>
    <source>
        <strain evidence="2">9144</strain>
    </source>
</reference>
<proteinExistence type="predicted"/>
<gene>
    <name evidence="2" type="ORF">GGX14DRAFT_428806</name>
</gene>
<dbReference type="Pfam" id="PF01814">
    <property type="entry name" value="Hemerythrin"/>
    <property type="match status" value="1"/>
</dbReference>
<dbReference type="AlphaFoldDB" id="A0AAD6YL28"/>
<evidence type="ECO:0000259" key="1">
    <source>
        <dbReference type="Pfam" id="PF01814"/>
    </source>
</evidence>
<dbReference type="InterPro" id="IPR053206">
    <property type="entry name" value="Dimeric_xanthone_biosynth"/>
</dbReference>
<dbReference type="InterPro" id="IPR012312">
    <property type="entry name" value="Hemerythrin-like"/>
</dbReference>
<dbReference type="Proteomes" id="UP001219525">
    <property type="component" value="Unassembled WGS sequence"/>
</dbReference>
<name>A0AAD6YL28_9AGAR</name>
<evidence type="ECO:0000313" key="2">
    <source>
        <dbReference type="EMBL" id="KAJ7222457.1"/>
    </source>
</evidence>
<protein>
    <recommendedName>
        <fullName evidence="1">Hemerythrin-like domain-containing protein</fullName>
    </recommendedName>
</protein>
<feature type="domain" description="Hemerythrin-like" evidence="1">
    <location>
        <begin position="29"/>
        <end position="144"/>
    </location>
</feature>
<keyword evidence="3" id="KW-1185">Reference proteome</keyword>